<proteinExistence type="predicted"/>
<sequence length="154" mass="17336">MIKVAAILIFPLIFIAKFLINETNNKVARCTANVTITRAGSGLSAKVKIDLSMSNENGIFYIDGYVYNNDTYHGEISRRVFFDVNMVNGEILLTSRSNWKAEVDNVDMSSLSGTLFSDFYIKPNNSIVLSLTKNKKGYYYLSTKTMPIIYCAKK</sequence>
<protein>
    <submittedName>
        <fullName evidence="1">Uncharacterized protein</fullName>
    </submittedName>
</protein>
<evidence type="ECO:0000313" key="2">
    <source>
        <dbReference type="Proteomes" id="UP000255169"/>
    </source>
</evidence>
<organism evidence="1 2">
    <name type="scientific">Yersinia ruckeri</name>
    <dbReference type="NCBI Taxonomy" id="29486"/>
    <lineage>
        <taxon>Bacteria</taxon>
        <taxon>Pseudomonadati</taxon>
        <taxon>Pseudomonadota</taxon>
        <taxon>Gammaproteobacteria</taxon>
        <taxon>Enterobacterales</taxon>
        <taxon>Yersiniaceae</taxon>
        <taxon>Yersinia</taxon>
    </lineage>
</organism>
<name>A0A380QKF6_YERRU</name>
<keyword evidence="2" id="KW-1185">Reference proteome</keyword>
<reference evidence="1 2" key="1">
    <citation type="submission" date="2018-06" db="EMBL/GenBank/DDBJ databases">
        <authorList>
            <consortium name="Pathogen Informatics"/>
            <person name="Doyle S."/>
        </authorList>
    </citation>
    <scope>NUCLEOTIDE SEQUENCE [LARGE SCALE GENOMIC DNA]</scope>
    <source>
        <strain evidence="1 2">NCTC10476</strain>
    </source>
</reference>
<dbReference type="Proteomes" id="UP000255169">
    <property type="component" value="Unassembled WGS sequence"/>
</dbReference>
<accession>A0A380QKF6</accession>
<dbReference type="AlphaFoldDB" id="A0A380QKF6"/>
<dbReference type="EMBL" id="UHJG01000001">
    <property type="protein sequence ID" value="SUP99190.1"/>
    <property type="molecule type" value="Genomic_DNA"/>
</dbReference>
<evidence type="ECO:0000313" key="1">
    <source>
        <dbReference type="EMBL" id="SUP99190.1"/>
    </source>
</evidence>
<gene>
    <name evidence="1" type="ORF">NCTC10476_00415</name>
</gene>